<dbReference type="EMBL" id="QLMD01000007">
    <property type="protein sequence ID" value="RAJ96883.1"/>
    <property type="molecule type" value="Genomic_DNA"/>
</dbReference>
<dbReference type="InterPro" id="IPR029062">
    <property type="entry name" value="Class_I_gatase-like"/>
</dbReference>
<dbReference type="InterPro" id="IPR044668">
    <property type="entry name" value="PuuD-like"/>
</dbReference>
<dbReference type="GO" id="GO:0006598">
    <property type="term" value="P:polyamine catabolic process"/>
    <property type="evidence" value="ECO:0007669"/>
    <property type="project" value="TreeGrafter"/>
</dbReference>
<dbReference type="Proteomes" id="UP000249203">
    <property type="component" value="Unassembled WGS sequence"/>
</dbReference>
<dbReference type="RefSeq" id="WP_111569542.1">
    <property type="nucleotide sequence ID" value="NZ_PIPK01000007.1"/>
</dbReference>
<dbReference type="PROSITE" id="PS51273">
    <property type="entry name" value="GATASE_TYPE_1"/>
    <property type="match status" value="1"/>
</dbReference>
<evidence type="ECO:0000313" key="3">
    <source>
        <dbReference type="Proteomes" id="UP000249203"/>
    </source>
</evidence>
<dbReference type="SUPFAM" id="SSF52317">
    <property type="entry name" value="Class I glutamine amidotransferase-like"/>
    <property type="match status" value="1"/>
</dbReference>
<dbReference type="GO" id="GO:0033969">
    <property type="term" value="F:gamma-glutamyl-gamma-aminobutyrate hydrolase activity"/>
    <property type="evidence" value="ECO:0007669"/>
    <property type="project" value="TreeGrafter"/>
</dbReference>
<dbReference type="Proteomes" id="UP000287865">
    <property type="component" value="Unassembled WGS sequence"/>
</dbReference>
<reference evidence="2 4" key="1">
    <citation type="journal article" date="2018" name="Front. Microbiol.">
        <title>Genome-Based Analysis Reveals the Taxonomy and Diversity of the Family Idiomarinaceae.</title>
        <authorList>
            <person name="Liu Y."/>
            <person name="Lai Q."/>
            <person name="Shao Z."/>
        </authorList>
    </citation>
    <scope>NUCLEOTIDE SEQUENCE [LARGE SCALE GENOMIC DNA]</scope>
    <source>
        <strain evidence="2 4">CF12-14</strain>
    </source>
</reference>
<sequence length="235" mass="26360">MPSPNGKPLIGITGPQTKALMPRLCVALIVKLYGGEARQIRPQDTLDLSQFDGFVVTGGHDVDPVLYAAEPEVQPKYDAERDAFEQAVIHAALNSRTPLLGICRGAQLLNVCRGGNLMQELKSRRQITSNRWTVLPVKTLCIRQQTQLQRLLGGAKAPINSLHNQAIDRLGDGLQVSGRDLDGIVQAIEDPGYDFLMGVQWHPEFLLYLRRQRHIFRHLIACARRFQDVRLQARR</sequence>
<dbReference type="PANTHER" id="PTHR43235">
    <property type="entry name" value="GLUTAMINE AMIDOTRANSFERASE PB2B2.05-RELATED"/>
    <property type="match status" value="1"/>
</dbReference>
<comment type="caution">
    <text evidence="1">The sequence shown here is derived from an EMBL/GenBank/DDBJ whole genome shotgun (WGS) entry which is preliminary data.</text>
</comment>
<dbReference type="CDD" id="cd01745">
    <property type="entry name" value="GATase1_2"/>
    <property type="match status" value="1"/>
</dbReference>
<keyword evidence="4" id="KW-1185">Reference proteome</keyword>
<evidence type="ECO:0000313" key="4">
    <source>
        <dbReference type="Proteomes" id="UP000287865"/>
    </source>
</evidence>
<protein>
    <submittedName>
        <fullName evidence="2">Peptidase C26</fullName>
    </submittedName>
    <submittedName>
        <fullName evidence="1">Putative glutamine amidotransferase</fullName>
    </submittedName>
</protein>
<keyword evidence="1" id="KW-0315">Glutamine amidotransferase</keyword>
<dbReference type="GO" id="GO:0016740">
    <property type="term" value="F:transferase activity"/>
    <property type="evidence" value="ECO:0007669"/>
    <property type="project" value="UniProtKB-KW"/>
</dbReference>
<dbReference type="InterPro" id="IPR011697">
    <property type="entry name" value="Peptidase_C26"/>
</dbReference>
<dbReference type="EMBL" id="PIPK01000007">
    <property type="protein sequence ID" value="RUO24178.1"/>
    <property type="molecule type" value="Genomic_DNA"/>
</dbReference>
<name>A0A327WVH8_9GAMM</name>
<evidence type="ECO:0000313" key="2">
    <source>
        <dbReference type="EMBL" id="RUO24178.1"/>
    </source>
</evidence>
<proteinExistence type="predicted"/>
<evidence type="ECO:0000313" key="1">
    <source>
        <dbReference type="EMBL" id="RAJ96883.1"/>
    </source>
</evidence>
<dbReference type="PANTHER" id="PTHR43235:SF1">
    <property type="entry name" value="GLUTAMINE AMIDOTRANSFERASE PB2B2.05-RELATED"/>
    <property type="match status" value="1"/>
</dbReference>
<gene>
    <name evidence="1" type="ORF">B0I24_10794</name>
    <name evidence="2" type="ORF">CWE07_08810</name>
</gene>
<accession>A0A327WVH8</accession>
<dbReference type="Pfam" id="PF07722">
    <property type="entry name" value="Peptidase_C26"/>
    <property type="match status" value="1"/>
</dbReference>
<dbReference type="OrthoDB" id="9813383at2"/>
<dbReference type="AlphaFoldDB" id="A0A327WVH8"/>
<keyword evidence="1" id="KW-0808">Transferase</keyword>
<dbReference type="GO" id="GO:0005829">
    <property type="term" value="C:cytosol"/>
    <property type="evidence" value="ECO:0007669"/>
    <property type="project" value="TreeGrafter"/>
</dbReference>
<reference evidence="1 3" key="2">
    <citation type="submission" date="2018-06" db="EMBL/GenBank/DDBJ databases">
        <title>Genomic Encyclopedia of Type Strains, Phase III (KMG-III): the genomes of soil and plant-associated and newly described type strains.</title>
        <authorList>
            <person name="Whitman W."/>
        </authorList>
    </citation>
    <scope>NUCLEOTIDE SEQUENCE [LARGE SCALE GENOMIC DNA]</scope>
    <source>
        <strain evidence="1 3">CGMCC 1.15366</strain>
    </source>
</reference>
<dbReference type="Gene3D" id="3.40.50.880">
    <property type="match status" value="1"/>
</dbReference>
<organism evidence="1 3">
    <name type="scientific">Aliidiomarina maris</name>
    <dbReference type="NCBI Taxonomy" id="531312"/>
    <lineage>
        <taxon>Bacteria</taxon>
        <taxon>Pseudomonadati</taxon>
        <taxon>Pseudomonadota</taxon>
        <taxon>Gammaproteobacteria</taxon>
        <taxon>Alteromonadales</taxon>
        <taxon>Idiomarinaceae</taxon>
        <taxon>Aliidiomarina</taxon>
    </lineage>
</organism>